<dbReference type="EMBL" id="JADYXP020000005">
    <property type="protein sequence ID" value="KAL0124397.1"/>
    <property type="molecule type" value="Genomic_DNA"/>
</dbReference>
<proteinExistence type="predicted"/>
<dbReference type="Proteomes" id="UP001430953">
    <property type="component" value="Unassembled WGS sequence"/>
</dbReference>
<dbReference type="AlphaFoldDB" id="A0AAW2GAN5"/>
<accession>A0AAW2GAN5</accession>
<comment type="caution">
    <text evidence="1">The sequence shown here is derived from an EMBL/GenBank/DDBJ whole genome shotgun (WGS) entry which is preliminary data.</text>
</comment>
<organism evidence="1 2">
    <name type="scientific">Cardiocondyla obscurior</name>
    <dbReference type="NCBI Taxonomy" id="286306"/>
    <lineage>
        <taxon>Eukaryota</taxon>
        <taxon>Metazoa</taxon>
        <taxon>Ecdysozoa</taxon>
        <taxon>Arthropoda</taxon>
        <taxon>Hexapoda</taxon>
        <taxon>Insecta</taxon>
        <taxon>Pterygota</taxon>
        <taxon>Neoptera</taxon>
        <taxon>Endopterygota</taxon>
        <taxon>Hymenoptera</taxon>
        <taxon>Apocrita</taxon>
        <taxon>Aculeata</taxon>
        <taxon>Formicoidea</taxon>
        <taxon>Formicidae</taxon>
        <taxon>Myrmicinae</taxon>
        <taxon>Cardiocondyla</taxon>
    </lineage>
</organism>
<sequence length="92" mass="10430">MLKKKNIGCIHNCFPTVNWTLSFSHRVLGSAELDRILGSVELVAEQICLRSIYSVSSRRFFPDTKTKRFFSSIPRSIALSSSYIVAVLKLHI</sequence>
<protein>
    <submittedName>
        <fullName evidence="1">Uncharacterized protein</fullName>
    </submittedName>
</protein>
<reference evidence="1 2" key="1">
    <citation type="submission" date="2023-03" db="EMBL/GenBank/DDBJ databases">
        <title>High recombination rates correlate with genetic variation in Cardiocondyla obscurior ants.</title>
        <authorList>
            <person name="Errbii M."/>
        </authorList>
    </citation>
    <scope>NUCLEOTIDE SEQUENCE [LARGE SCALE GENOMIC DNA]</scope>
    <source>
        <strain evidence="1">Alpha-2009</strain>
        <tissue evidence="1">Whole body</tissue>
    </source>
</reference>
<evidence type="ECO:0000313" key="2">
    <source>
        <dbReference type="Proteomes" id="UP001430953"/>
    </source>
</evidence>
<keyword evidence="2" id="KW-1185">Reference proteome</keyword>
<gene>
    <name evidence="1" type="ORF">PUN28_006318</name>
</gene>
<name>A0AAW2GAN5_9HYME</name>
<evidence type="ECO:0000313" key="1">
    <source>
        <dbReference type="EMBL" id="KAL0124397.1"/>
    </source>
</evidence>